<keyword evidence="3" id="KW-1185">Reference proteome</keyword>
<keyword evidence="1" id="KW-0472">Membrane</keyword>
<proteinExistence type="predicted"/>
<protein>
    <submittedName>
        <fullName evidence="2">Uncharacterized protein</fullName>
    </submittedName>
</protein>
<evidence type="ECO:0000256" key="1">
    <source>
        <dbReference type="SAM" id="Phobius"/>
    </source>
</evidence>
<dbReference type="Proteomes" id="UP000702425">
    <property type="component" value="Unassembled WGS sequence"/>
</dbReference>
<keyword evidence="1" id="KW-0812">Transmembrane</keyword>
<reference evidence="2 3" key="1">
    <citation type="journal article" date="2020" name="Sci. Rep.">
        <title>A novel cyanobacterial geosmin producer, revising GeoA distribution and dispersion patterns in Bacteria.</title>
        <authorList>
            <person name="Churro C."/>
            <person name="Semedo-Aguiar A.P."/>
            <person name="Silva A.D."/>
            <person name="Pereira-Leal J.B."/>
            <person name="Leite R.B."/>
        </authorList>
    </citation>
    <scope>NUCLEOTIDE SEQUENCE [LARGE SCALE GENOMIC DNA]</scope>
    <source>
        <strain evidence="2 3">IPMA8</strain>
    </source>
</reference>
<comment type="caution">
    <text evidence="2">The sequence shown here is derived from an EMBL/GenBank/DDBJ whole genome shotgun (WGS) entry which is preliminary data.</text>
</comment>
<name>A0ABX2CTX5_9CYAN</name>
<feature type="transmembrane region" description="Helical" evidence="1">
    <location>
        <begin position="7"/>
        <end position="28"/>
    </location>
</feature>
<evidence type="ECO:0000313" key="3">
    <source>
        <dbReference type="Proteomes" id="UP000702425"/>
    </source>
</evidence>
<accession>A0ABX2CTX5</accession>
<gene>
    <name evidence="2" type="ORF">E5S67_01556</name>
</gene>
<organism evidence="2 3">
    <name type="scientific">Microcoleus asticus IPMA8</name>
    <dbReference type="NCBI Taxonomy" id="2563858"/>
    <lineage>
        <taxon>Bacteria</taxon>
        <taxon>Bacillati</taxon>
        <taxon>Cyanobacteriota</taxon>
        <taxon>Cyanophyceae</taxon>
        <taxon>Oscillatoriophycideae</taxon>
        <taxon>Oscillatoriales</taxon>
        <taxon>Microcoleaceae</taxon>
        <taxon>Microcoleus</taxon>
        <taxon>Microcoleus asticus</taxon>
    </lineage>
</organism>
<evidence type="ECO:0000313" key="2">
    <source>
        <dbReference type="EMBL" id="NQE33835.1"/>
    </source>
</evidence>
<dbReference type="EMBL" id="SRRZ01000021">
    <property type="protein sequence ID" value="NQE33835.1"/>
    <property type="molecule type" value="Genomic_DNA"/>
</dbReference>
<keyword evidence="1" id="KW-1133">Transmembrane helix</keyword>
<sequence>MREFIKIYYNYSSLMMVGTGFFLEILSAQQSFVTKYYFVCQKQRQDLRQSLMIVF</sequence>